<dbReference type="Proteomes" id="UP000824782">
    <property type="component" value="Unassembled WGS sequence"/>
</dbReference>
<dbReference type="GO" id="GO:0006826">
    <property type="term" value="P:iron ion transport"/>
    <property type="evidence" value="ECO:0007669"/>
    <property type="project" value="UniProtKB-KW"/>
</dbReference>
<dbReference type="PROSITE" id="PS00206">
    <property type="entry name" value="TRANSFERRIN_LIKE_2"/>
    <property type="match status" value="2"/>
</dbReference>
<feature type="binding site" evidence="20">
    <location>
        <position position="581"/>
    </location>
    <ligand>
        <name>Fe(3+)</name>
        <dbReference type="ChEBI" id="CHEBI:29034"/>
        <label>1</label>
    </ligand>
</feature>
<feature type="disulfide bond" evidence="21">
    <location>
        <begin position="214"/>
        <end position="228"/>
    </location>
</feature>
<keyword evidence="5" id="KW-0336">GPI-anchor</keyword>
<keyword evidence="7" id="KW-0732">Signal</keyword>
<feature type="disulfide bond" evidence="21">
    <location>
        <begin position="92"/>
        <end position="174"/>
    </location>
</feature>
<dbReference type="GO" id="GO:0055037">
    <property type="term" value="C:recycling endosome"/>
    <property type="evidence" value="ECO:0007669"/>
    <property type="project" value="TreeGrafter"/>
</dbReference>
<dbReference type="PIRSF" id="PIRSF002549">
    <property type="entry name" value="Transferrin"/>
    <property type="match status" value="1"/>
</dbReference>
<dbReference type="GO" id="GO:0005769">
    <property type="term" value="C:early endosome"/>
    <property type="evidence" value="ECO:0007669"/>
    <property type="project" value="TreeGrafter"/>
</dbReference>
<comment type="caution">
    <text evidence="23">The sequence shown here is derived from an EMBL/GenBank/DDBJ whole genome shotgun (WGS) entry which is preliminary data.</text>
</comment>
<feature type="binding site" evidence="19">
    <location>
        <position position="435"/>
    </location>
    <ligand>
        <name>hydrogencarbonate</name>
        <dbReference type="ChEBI" id="CHEBI:17544"/>
        <label>1</label>
    </ligand>
</feature>
<dbReference type="Gene3D" id="3.40.190.10">
    <property type="entry name" value="Periplasmic binding protein-like II"/>
    <property type="match status" value="4"/>
</dbReference>
<evidence type="ECO:0000256" key="17">
    <source>
        <dbReference type="ARBA" id="ARBA00072985"/>
    </source>
</evidence>
<evidence type="ECO:0000256" key="4">
    <source>
        <dbReference type="ARBA" id="ARBA00022496"/>
    </source>
</evidence>
<evidence type="ECO:0000256" key="18">
    <source>
        <dbReference type="PIRNR" id="PIRNR002549"/>
    </source>
</evidence>
<evidence type="ECO:0000256" key="13">
    <source>
        <dbReference type="ARBA" id="ARBA00023157"/>
    </source>
</evidence>
<dbReference type="CDD" id="cd13529">
    <property type="entry name" value="PBP2_transferrin"/>
    <property type="match status" value="2"/>
</dbReference>
<evidence type="ECO:0000256" key="11">
    <source>
        <dbReference type="ARBA" id="ARBA00023065"/>
    </source>
</evidence>
<feature type="binding site" evidence="19">
    <location>
        <position position="98"/>
    </location>
    <ligand>
        <name>hydrogencarbonate</name>
        <dbReference type="ChEBI" id="CHEBI:17544"/>
        <label>1</label>
    </ligand>
</feature>
<feature type="disulfide bond" evidence="21">
    <location>
        <begin position="559"/>
        <end position="573"/>
    </location>
</feature>
<dbReference type="SUPFAM" id="SSF53850">
    <property type="entry name" value="Periplasmic binding protein-like II"/>
    <property type="match status" value="2"/>
</dbReference>
<evidence type="ECO:0000256" key="20">
    <source>
        <dbReference type="PIRSR" id="PIRSR002549-3"/>
    </source>
</evidence>
<dbReference type="FunFam" id="3.40.190.10:FF:000108">
    <property type="entry name" value="melanotransferrin"/>
    <property type="match status" value="2"/>
</dbReference>
<feature type="disulfide bond" evidence="21">
    <location>
        <begin position="336"/>
        <end position="354"/>
    </location>
</feature>
<dbReference type="EMBL" id="WNYA01000003">
    <property type="protein sequence ID" value="KAG8581426.1"/>
    <property type="molecule type" value="Genomic_DNA"/>
</dbReference>
<dbReference type="InterPro" id="IPR018195">
    <property type="entry name" value="Transferrin_Fe_BS"/>
</dbReference>
<comment type="similarity">
    <text evidence="18">Belongs to the transferrin family.</text>
</comment>
<evidence type="ECO:0000256" key="19">
    <source>
        <dbReference type="PIRSR" id="PIRSR002549-2"/>
    </source>
</evidence>
<keyword evidence="2 18" id="KW-0813">Transport</keyword>
<feature type="binding site" evidence="19">
    <location>
        <position position="439"/>
    </location>
    <ligand>
        <name>hydrogencarbonate</name>
        <dbReference type="ChEBI" id="CHEBI:17544"/>
        <label>1</label>
    </ligand>
</feature>
<feature type="disulfide bond" evidence="21">
    <location>
        <begin position="489"/>
        <end position="502"/>
    </location>
</feature>
<dbReference type="GO" id="GO:0005886">
    <property type="term" value="C:plasma membrane"/>
    <property type="evidence" value="ECO:0007669"/>
    <property type="project" value="UniProtKB-SubCell"/>
</dbReference>
<evidence type="ECO:0000256" key="8">
    <source>
        <dbReference type="ARBA" id="ARBA00022737"/>
    </source>
</evidence>
<feature type="binding site" evidence="20">
    <location>
        <position position="69"/>
    </location>
    <ligand>
        <name>Fe(3+)</name>
        <dbReference type="ChEBI" id="CHEBI:29034"/>
        <label>1</label>
    </ligand>
</feature>
<evidence type="ECO:0000256" key="2">
    <source>
        <dbReference type="ARBA" id="ARBA00022448"/>
    </source>
</evidence>
<keyword evidence="15" id="KW-0449">Lipoprotein</keyword>
<keyword evidence="6 18" id="KW-0479">Metal-binding</keyword>
<evidence type="ECO:0000259" key="22">
    <source>
        <dbReference type="PROSITE" id="PS51408"/>
    </source>
</evidence>
<feature type="binding site" evidence="19">
    <location>
        <position position="101"/>
    </location>
    <ligand>
        <name>hydrogencarbonate</name>
        <dbReference type="ChEBI" id="CHEBI:17544"/>
        <label>1</label>
    </ligand>
</feature>
<evidence type="ECO:0000256" key="15">
    <source>
        <dbReference type="ARBA" id="ARBA00023288"/>
    </source>
</evidence>
<dbReference type="PANTHER" id="PTHR11485">
    <property type="entry name" value="TRANSFERRIN"/>
    <property type="match status" value="1"/>
</dbReference>
<accession>A0AAV7C8Z3</accession>
<feature type="disulfide bond" evidence="21">
    <location>
        <begin position="326"/>
        <end position="363"/>
    </location>
</feature>
<feature type="binding site" evidence="19">
    <location>
        <position position="94"/>
    </location>
    <ligand>
        <name>hydrogencarbonate</name>
        <dbReference type="ChEBI" id="CHEBI:17544"/>
        <label>1</label>
    </ligand>
</feature>
<feature type="binding site" evidence="20">
    <location>
        <position position="168"/>
    </location>
    <ligand>
        <name>Fe(3+)</name>
        <dbReference type="ChEBI" id="CHEBI:29034"/>
        <label>1</label>
    </ligand>
</feature>
<feature type="disulfide bond" evidence="21">
    <location>
        <begin position="433"/>
        <end position="519"/>
    </location>
</feature>
<proteinExistence type="inferred from homology"/>
<dbReference type="PROSITE" id="PS00205">
    <property type="entry name" value="TRANSFERRIN_LIKE_1"/>
    <property type="match status" value="1"/>
</dbReference>
<evidence type="ECO:0000256" key="5">
    <source>
        <dbReference type="ARBA" id="ARBA00022622"/>
    </source>
</evidence>
<evidence type="ECO:0000256" key="14">
    <source>
        <dbReference type="ARBA" id="ARBA00023180"/>
    </source>
</evidence>
<keyword evidence="3" id="KW-1003">Cell membrane</keyword>
<comment type="function">
    <text evidence="16">Involved in iron cellular uptake. Seems to be internalized and then recycled back to the cell membrane. Binds a single atom of iron per subunit. Could also bind zinc.</text>
</comment>
<keyword evidence="14" id="KW-0325">Glycoprotein</keyword>
<protein>
    <recommendedName>
        <fullName evidence="17">Melanotransferrin</fullName>
    </recommendedName>
</protein>
<dbReference type="SMART" id="SM00094">
    <property type="entry name" value="TR_FER"/>
    <property type="match status" value="2"/>
</dbReference>
<comment type="subcellular location">
    <subcellularLocation>
        <location evidence="1">Cell membrane</location>
        <topology evidence="1">Lipid-anchor</topology>
        <topology evidence="1">GPI-anchor</topology>
    </subcellularLocation>
</comment>
<keyword evidence="8" id="KW-0677">Repeat</keyword>
<dbReference type="PROSITE" id="PS51408">
    <property type="entry name" value="TRANSFERRIN_LIKE_4"/>
    <property type="match status" value="2"/>
</dbReference>
<evidence type="ECO:0000313" key="23">
    <source>
        <dbReference type="EMBL" id="KAG8581426.1"/>
    </source>
</evidence>
<evidence type="ECO:0000256" key="1">
    <source>
        <dbReference type="ARBA" id="ARBA00004609"/>
    </source>
</evidence>
<keyword evidence="24" id="KW-1185">Reference proteome</keyword>
<sequence length="623" mass="68880">MKKAFTEAKIVPALSCVEGSSPLNCIKFVSDNKADAVTVSGILTYKAGRWYNLKPVVGEVYDQGVGTSYYAVAVVRKNSTITINNLQGTKSCHTGYEKTSGWNVPIGYLIESGRMSAISCDIPKGVSDFFSRSCVPGAQTLSLPSLCGLCNGNSSDENQCGQNLYQDYDGAFRCLVDRGDVAFVRHSTVLDNSDGKSSAPWAKDILSSDYQLLCRDGTRADVTEWRRCNLARVPSNAVVVRSDVDGSLIYKMLHEGQQKYNSPSSSFKMFESSTYNGNNLLFKDATTELRMISNQTYHSWLGDEFLQAMTGIDCDRDKLPKSLRWCTISTEEIWKCADMASAFRNRTLNPPIQCISAETHEDCMRLIQEKKADAVTLDGGDIYTAGKTYGLVPAAAESYADNEISDNYYAVAVVKKTSPDSFTFHELKGRKSCHTGYMRSAGWNIPIALLIRRGLIRPEGCNFAKAVSEFFSESCLPGANQKEFPPKLCQLCKGNGSGGNKCESNTNEQYYGYKGAFRCLVEVGEVAFVKHSTVFEYSDENSTEEWTKNLKSSDFQLLCPNGARAEVNQYADCNWAQVPAHAFMVHPEMNIHALYGLLDKAQDYYGSDSTDGFKCLTFSLIIK</sequence>
<evidence type="ECO:0000256" key="21">
    <source>
        <dbReference type="PIRSR" id="PIRSR002549-4"/>
    </source>
</evidence>
<dbReference type="AlphaFoldDB" id="A0AAV7C8Z3"/>
<evidence type="ECO:0000256" key="7">
    <source>
        <dbReference type="ARBA" id="ARBA00022729"/>
    </source>
</evidence>
<keyword evidence="9" id="KW-0862">Zinc</keyword>
<reference evidence="23" key="1">
    <citation type="thesis" date="2020" institute="ProQuest LLC" country="789 East Eisenhower Parkway, Ann Arbor, MI, USA">
        <title>Comparative Genomics and Chromosome Evolution.</title>
        <authorList>
            <person name="Mudd A.B."/>
        </authorList>
    </citation>
    <scope>NUCLEOTIDE SEQUENCE</scope>
    <source>
        <strain evidence="23">237g6f4</strain>
        <tissue evidence="23">Blood</tissue>
    </source>
</reference>
<feature type="binding site" evidence="20">
    <location>
        <position position="513"/>
    </location>
    <ligand>
        <name>Fe(3+)</name>
        <dbReference type="ChEBI" id="CHEBI:29034"/>
        <label>2</label>
    </ligand>
</feature>
<keyword evidence="4 18" id="KW-0410">Iron transport</keyword>
<feature type="domain" description="Transferrin-like" evidence="22">
    <location>
        <begin position="1"/>
        <end position="314"/>
    </location>
</feature>
<evidence type="ECO:0000256" key="12">
    <source>
        <dbReference type="ARBA" id="ARBA00023136"/>
    </source>
</evidence>
<evidence type="ECO:0000256" key="9">
    <source>
        <dbReference type="ARBA" id="ARBA00022833"/>
    </source>
</evidence>
<evidence type="ECO:0000256" key="10">
    <source>
        <dbReference type="ARBA" id="ARBA00023004"/>
    </source>
</evidence>
<name>A0AAV7C8Z3_ENGPU</name>
<feature type="binding site" evidence="20">
    <location>
        <position position="378"/>
    </location>
    <ligand>
        <name>Fe(3+)</name>
        <dbReference type="ChEBI" id="CHEBI:29034"/>
        <label>1</label>
    </ligand>
</feature>
<dbReference type="GO" id="GO:0098552">
    <property type="term" value="C:side of membrane"/>
    <property type="evidence" value="ECO:0007669"/>
    <property type="project" value="UniProtKB-KW"/>
</dbReference>
<keyword evidence="12" id="KW-0472">Membrane</keyword>
<evidence type="ECO:0000313" key="24">
    <source>
        <dbReference type="Proteomes" id="UP000824782"/>
    </source>
</evidence>
<keyword evidence="11 18" id="KW-0406">Ion transport</keyword>
<dbReference type="InterPro" id="IPR001156">
    <property type="entry name" value="Transferrin-like_dom"/>
</dbReference>
<feature type="disulfide bond" evidence="21">
    <location>
        <begin position="475"/>
        <end position="492"/>
    </location>
</feature>
<gene>
    <name evidence="23" type="ORF">GDO81_007665</name>
</gene>
<feature type="binding site" evidence="19">
    <location>
        <position position="442"/>
    </location>
    <ligand>
        <name>hydrogencarbonate</name>
        <dbReference type="ChEBI" id="CHEBI:17544"/>
        <label>1</label>
    </ligand>
</feature>
<dbReference type="PRINTS" id="PR00422">
    <property type="entry name" value="TRANSFERRIN"/>
</dbReference>
<feature type="disulfide bond" evidence="21">
    <location>
        <begin position="134"/>
        <end position="150"/>
    </location>
</feature>
<keyword evidence="10 18" id="KW-0408">Iron</keyword>
<feature type="binding site" evidence="20">
    <location>
        <position position="408"/>
    </location>
    <ligand>
        <name>Fe(3+)</name>
        <dbReference type="ChEBI" id="CHEBI:29034"/>
        <label>1</label>
    </ligand>
</feature>
<organism evidence="23 24">
    <name type="scientific">Engystomops pustulosus</name>
    <name type="common">Tungara frog</name>
    <name type="synonym">Physalaemus pustulosus</name>
    <dbReference type="NCBI Taxonomy" id="76066"/>
    <lineage>
        <taxon>Eukaryota</taxon>
        <taxon>Metazoa</taxon>
        <taxon>Chordata</taxon>
        <taxon>Craniata</taxon>
        <taxon>Vertebrata</taxon>
        <taxon>Euteleostomi</taxon>
        <taxon>Amphibia</taxon>
        <taxon>Batrachia</taxon>
        <taxon>Anura</taxon>
        <taxon>Neobatrachia</taxon>
        <taxon>Hyloidea</taxon>
        <taxon>Leptodactylidae</taxon>
        <taxon>Leiuperinae</taxon>
        <taxon>Engystomops</taxon>
    </lineage>
</organism>
<dbReference type="PROSITE" id="PS00207">
    <property type="entry name" value="TRANSFERRIN_LIKE_3"/>
    <property type="match status" value="1"/>
</dbReference>
<dbReference type="GO" id="GO:0046872">
    <property type="term" value="F:metal ion binding"/>
    <property type="evidence" value="ECO:0007669"/>
    <property type="project" value="UniProtKB-KW"/>
</dbReference>
<evidence type="ECO:0000256" key="16">
    <source>
        <dbReference type="ARBA" id="ARBA00054140"/>
    </source>
</evidence>
<dbReference type="PANTHER" id="PTHR11485:SF21">
    <property type="entry name" value="MELANOTRANSFERRIN"/>
    <property type="match status" value="1"/>
</dbReference>
<evidence type="ECO:0000256" key="3">
    <source>
        <dbReference type="ARBA" id="ARBA00022475"/>
    </source>
</evidence>
<dbReference type="GO" id="GO:0005615">
    <property type="term" value="C:extracellular space"/>
    <property type="evidence" value="ECO:0007669"/>
    <property type="project" value="InterPro"/>
</dbReference>
<feature type="binding site" evidence="19">
    <location>
        <position position="441"/>
    </location>
    <ligand>
        <name>hydrogencarbonate</name>
        <dbReference type="ChEBI" id="CHEBI:17544"/>
        <label>1</label>
    </ligand>
</feature>
<dbReference type="InterPro" id="IPR016357">
    <property type="entry name" value="Transferrin"/>
</dbReference>
<evidence type="ECO:0000256" key="6">
    <source>
        <dbReference type="ARBA" id="ARBA00022723"/>
    </source>
</evidence>
<dbReference type="Pfam" id="PF00405">
    <property type="entry name" value="Transferrin"/>
    <property type="match status" value="2"/>
</dbReference>
<feature type="domain" description="Transferrin-like" evidence="22">
    <location>
        <begin position="323"/>
        <end position="623"/>
    </location>
</feature>
<keyword evidence="13 21" id="KW-1015">Disulfide bond</keyword>